<evidence type="ECO:0000313" key="1">
    <source>
        <dbReference type="EMBL" id="OBR99725.1"/>
    </source>
</evidence>
<organism evidence="1 3">
    <name type="scientific">Mycobacterium gordonae</name>
    <dbReference type="NCBI Taxonomy" id="1778"/>
    <lineage>
        <taxon>Bacteria</taxon>
        <taxon>Bacillati</taxon>
        <taxon>Actinomycetota</taxon>
        <taxon>Actinomycetes</taxon>
        <taxon>Mycobacteriales</taxon>
        <taxon>Mycobacteriaceae</taxon>
        <taxon>Mycobacterium</taxon>
    </lineage>
</organism>
<dbReference type="AlphaFoldDB" id="A0A1A6BBR7"/>
<reference evidence="2 4" key="1">
    <citation type="submission" date="2016-01" db="EMBL/GenBank/DDBJ databases">
        <title>The new phylogeny of the genus Mycobacterium.</title>
        <authorList>
            <person name="Tarcisio F."/>
            <person name="Conor M."/>
            <person name="Antonella G."/>
            <person name="Elisabetta G."/>
            <person name="Giulia F.S."/>
            <person name="Sara T."/>
            <person name="Anna F."/>
            <person name="Clotilde B."/>
            <person name="Roberto B."/>
            <person name="Veronica D.S."/>
            <person name="Fabio R."/>
            <person name="Monica P."/>
            <person name="Olivier J."/>
            <person name="Enrico T."/>
            <person name="Nicola S."/>
        </authorList>
    </citation>
    <scope>NUCLEOTIDE SEQUENCE [LARGE SCALE GENOMIC DNA]</scope>
    <source>
        <strain evidence="2 4">DSM 44160</strain>
    </source>
</reference>
<reference evidence="1 3" key="2">
    <citation type="submission" date="2016-06" db="EMBL/GenBank/DDBJ databases">
        <authorList>
            <person name="Kjaerup R.B."/>
            <person name="Dalgaard T.S."/>
            <person name="Juul-Madsen H.R."/>
        </authorList>
    </citation>
    <scope>NUCLEOTIDE SEQUENCE [LARGE SCALE GENOMIC DNA]</scope>
    <source>
        <strain evidence="1 3">1245752.6</strain>
    </source>
</reference>
<protein>
    <submittedName>
        <fullName evidence="1">Uncharacterized protein</fullName>
    </submittedName>
</protein>
<evidence type="ECO:0000313" key="2">
    <source>
        <dbReference type="EMBL" id="ORV94499.1"/>
    </source>
</evidence>
<evidence type="ECO:0000313" key="3">
    <source>
        <dbReference type="Proteomes" id="UP000093757"/>
    </source>
</evidence>
<name>A0A1A6BBR7_MYCGO</name>
<keyword evidence="4" id="KW-1185">Reference proteome</keyword>
<dbReference type="EMBL" id="MAEM01000425">
    <property type="protein sequence ID" value="OBR99725.1"/>
    <property type="molecule type" value="Genomic_DNA"/>
</dbReference>
<dbReference type="Proteomes" id="UP000093757">
    <property type="component" value="Unassembled WGS sequence"/>
</dbReference>
<gene>
    <name evidence="1" type="ORF">A9W98_28935</name>
    <name evidence="2" type="ORF">AWC08_16730</name>
</gene>
<dbReference type="RefSeq" id="WP_065135936.1">
    <property type="nucleotide sequence ID" value="NZ_JACKSU010000048.1"/>
</dbReference>
<proteinExistence type="predicted"/>
<sequence length="163" mass="17654">MAVLLRKMLGIGKLPADLRAEIQAENVVHLAEFVPVTFRFTGSVPGKVSKGNIRSYVGALAITSQRVVGTLSTVPRLAGRALDVRWDEPDQGPVHAEFSAEGLSLDVDISEVDAKFSGRLTLTYKTAIPEAVLTTIPRRALSFHVPREWVLRALGVPVAKSAR</sequence>
<comment type="caution">
    <text evidence="1">The sequence shown here is derived from an EMBL/GenBank/DDBJ whole genome shotgun (WGS) entry which is preliminary data.</text>
</comment>
<accession>A0A1A6BBR7</accession>
<evidence type="ECO:0000313" key="4">
    <source>
        <dbReference type="Proteomes" id="UP000193928"/>
    </source>
</evidence>
<dbReference type="OrthoDB" id="4742419at2"/>
<dbReference type="Proteomes" id="UP000193928">
    <property type="component" value="Unassembled WGS sequence"/>
</dbReference>
<dbReference type="EMBL" id="LQOY01000031">
    <property type="protein sequence ID" value="ORV94499.1"/>
    <property type="molecule type" value="Genomic_DNA"/>
</dbReference>